<reference evidence="2 3" key="1">
    <citation type="submission" date="2016-01" db="EMBL/GenBank/DDBJ databases">
        <authorList>
            <person name="McClelland M."/>
            <person name="Jain A."/>
            <person name="Saraogi P."/>
            <person name="Mendelson R."/>
            <person name="Westerman R."/>
            <person name="SanMiguel P."/>
            <person name="Csonka L."/>
        </authorList>
    </citation>
    <scope>NUCLEOTIDE SEQUENCE [LARGE SCALE GENOMIC DNA]</scope>
    <source>
        <strain evidence="2 3">R-53146</strain>
    </source>
</reference>
<organism evidence="2 3">
    <name type="scientific">Apibacter mensalis</name>
    <dbReference type="NCBI Taxonomy" id="1586267"/>
    <lineage>
        <taxon>Bacteria</taxon>
        <taxon>Pseudomonadati</taxon>
        <taxon>Bacteroidota</taxon>
        <taxon>Flavobacteriia</taxon>
        <taxon>Flavobacteriales</taxon>
        <taxon>Weeksellaceae</taxon>
        <taxon>Apibacter</taxon>
    </lineage>
</organism>
<dbReference type="InterPro" id="IPR023875">
    <property type="entry name" value="DNA_repair_put"/>
</dbReference>
<evidence type="ECO:0000313" key="2">
    <source>
        <dbReference type="EMBL" id="CVK15275.1"/>
    </source>
</evidence>
<proteinExistence type="predicted"/>
<dbReference type="STRING" id="1586267.GCA_001418685_00087"/>
<sequence>MIIFSYDKTLDGLLCVIYEAYQRKIFPEMLIQSGEIPPLFVDQLLEIQTRDEIVSKTWGYLEKKMPKESINMMHAVWLSEQNERDWLLYKYIKKAIDSRFTGHTDFRDEVVISINDLAKKVYKEGYNWKQFVRFKKSKDGIYFAPVYPIYNSLPLAIPHFKNRFSSQPWIIYDLNRDYGFYYDTKKVIQMTLERDNEYFNSKKINENLLDPKEILFQESWKKYYQALTIKERINLKQQKQHMPKRYWQYLTEMQ</sequence>
<dbReference type="RefSeq" id="WP_055424509.1">
    <property type="nucleotide sequence ID" value="NZ_FCOR01000001.1"/>
</dbReference>
<feature type="domain" description="DUF4130" evidence="1">
    <location>
        <begin position="83"/>
        <end position="252"/>
    </location>
</feature>
<name>A0A0X3AML1_9FLAO</name>
<protein>
    <submittedName>
        <fullName evidence="2">Probable DNA metabolism protein</fullName>
    </submittedName>
</protein>
<dbReference type="EMBL" id="FCOR01000001">
    <property type="protein sequence ID" value="CVK15275.1"/>
    <property type="molecule type" value="Genomic_DNA"/>
</dbReference>
<dbReference type="Proteomes" id="UP000182761">
    <property type="component" value="Unassembled WGS sequence"/>
</dbReference>
<gene>
    <name evidence="2" type="ORF">Ga0061079_10187</name>
</gene>
<dbReference type="Pfam" id="PF13566">
    <property type="entry name" value="DUF4130"/>
    <property type="match status" value="1"/>
</dbReference>
<keyword evidence="3" id="KW-1185">Reference proteome</keyword>
<accession>A0A0X3AML1</accession>
<dbReference type="OrthoDB" id="5290748at2"/>
<dbReference type="InterPro" id="IPR025404">
    <property type="entry name" value="DUF4130"/>
</dbReference>
<dbReference type="AlphaFoldDB" id="A0A0X3AML1"/>
<evidence type="ECO:0000259" key="1">
    <source>
        <dbReference type="Pfam" id="PF13566"/>
    </source>
</evidence>
<evidence type="ECO:0000313" key="3">
    <source>
        <dbReference type="Proteomes" id="UP000182761"/>
    </source>
</evidence>
<dbReference type="NCBIfam" id="TIGR03915">
    <property type="entry name" value="SAM_7_link_chp"/>
    <property type="match status" value="1"/>
</dbReference>